<dbReference type="AlphaFoldDB" id="A0A126V1I7"/>
<dbReference type="RefSeq" id="WP_052274608.1">
    <property type="nucleotide sequence ID" value="NZ_CP014327.1"/>
</dbReference>
<dbReference type="GO" id="GO:0016747">
    <property type="term" value="F:acyltransferase activity, transferring groups other than amino-acyl groups"/>
    <property type="evidence" value="ECO:0007669"/>
    <property type="project" value="InterPro"/>
</dbReference>
<reference evidence="4 5" key="1">
    <citation type="submission" date="2016-02" db="EMBL/GenBank/DDBJ databases">
        <title>Complete genome sequence of Halocynthiibacter arcticus PAMC 20958t from arctic marine sediment.</title>
        <authorList>
            <person name="Lee Y.M."/>
            <person name="Baek K."/>
            <person name="Lee H.K."/>
            <person name="Shin S.C."/>
        </authorList>
    </citation>
    <scope>NUCLEOTIDE SEQUENCE [LARGE SCALE GENOMIC DNA]</scope>
    <source>
        <strain evidence="4">PAMC 20958</strain>
    </source>
</reference>
<sequence>MKYRPEIDGLRAIAVLAVIVYHADNTFLRGGFLGVDVFFVISGFLISQLIAEDLRLGRFTFRNFYERRARRILPALFVVLATCIPFALAWMLPSQLADFGKGLVAASLFSSNFLFWSDTGYFMADADLNPLLHTWSLAVEEQFYLFFPLAALLAWKVSQRFAAILLVASMVASFAACLYFATSAPAANFYLLPTRAWELLAGGISMMVARQFAQKPVTVAKPVATILATLGLFAVISSLLLLDASTPVPSLSTLPLVVGTSLILVFAVGNTPVASLLSWRPLVAMGLISYSAYLWHLPVLVFARLYDSTPPSIPYVLGLIALSILLATLTYHFVEKPFRKRNKSAVISLRGLVSVLLGAGVSLAVVGVVLAMGLTNPHRDPSVFSDPEIEAKLATNYGLSEDCEGAFTLSPNCRTSDTPGVLLWGDSFSMHLAEAIEVGTKWQGMVQHTKSVCAPIPGLSVVTPEYPDAWARGCLDFNEQVLAWLADQPSIKYVVMSSPFGLIYNELLLANGEHVTEGQQELVRQSLLETSRKLKAMGKSLVVVSPPPVTGENIGQCLAATLRSGRSDDSCDYTRSDFHPASTAKIDFLRTLDPEISVLYLEDFLCPNGVCDTMIGSTFMFRDDGHLSIEGSRYLGTHTDFMRKIIAKSNLGYGA</sequence>
<feature type="transmembrane region" description="Helical" evidence="1">
    <location>
        <begin position="248"/>
        <end position="270"/>
    </location>
</feature>
<dbReference type="InterPro" id="IPR002656">
    <property type="entry name" value="Acyl_transf_3_dom"/>
</dbReference>
<feature type="transmembrane region" description="Helical" evidence="1">
    <location>
        <begin position="221"/>
        <end position="242"/>
    </location>
</feature>
<gene>
    <name evidence="4" type="ORF">RC74_13735</name>
</gene>
<dbReference type="Pfam" id="PF01757">
    <property type="entry name" value="Acyl_transf_3"/>
    <property type="match status" value="1"/>
</dbReference>
<evidence type="ECO:0000313" key="4">
    <source>
        <dbReference type="EMBL" id="AML52192.1"/>
    </source>
</evidence>
<feature type="domain" description="Acyltransferase 3" evidence="2">
    <location>
        <begin position="5"/>
        <end position="331"/>
    </location>
</feature>
<dbReference type="InterPro" id="IPR043968">
    <property type="entry name" value="SGNH"/>
</dbReference>
<keyword evidence="5" id="KW-1185">Reference proteome</keyword>
<evidence type="ECO:0000256" key="1">
    <source>
        <dbReference type="SAM" id="Phobius"/>
    </source>
</evidence>
<name>A0A126V1I7_9RHOB</name>
<feature type="transmembrane region" description="Helical" evidence="1">
    <location>
        <begin position="161"/>
        <end position="181"/>
    </location>
</feature>
<dbReference type="OrthoDB" id="9796461at2"/>
<dbReference type="KEGG" id="hat:RC74_13735"/>
<feature type="transmembrane region" description="Helical" evidence="1">
    <location>
        <begin position="72"/>
        <end position="92"/>
    </location>
</feature>
<feature type="domain" description="SGNH" evidence="3">
    <location>
        <begin position="410"/>
        <end position="637"/>
    </location>
</feature>
<evidence type="ECO:0000313" key="5">
    <source>
        <dbReference type="Proteomes" id="UP000070371"/>
    </source>
</evidence>
<accession>A0A126V1I7</accession>
<feature type="transmembrane region" description="Helical" evidence="1">
    <location>
        <begin position="312"/>
        <end position="334"/>
    </location>
</feature>
<dbReference type="PANTHER" id="PTHR23028:SF53">
    <property type="entry name" value="ACYL_TRANSF_3 DOMAIN-CONTAINING PROTEIN"/>
    <property type="match status" value="1"/>
</dbReference>
<dbReference type="GO" id="GO:0016020">
    <property type="term" value="C:membrane"/>
    <property type="evidence" value="ECO:0007669"/>
    <property type="project" value="TreeGrafter"/>
</dbReference>
<keyword evidence="1" id="KW-0812">Transmembrane</keyword>
<dbReference type="PANTHER" id="PTHR23028">
    <property type="entry name" value="ACETYLTRANSFERASE"/>
    <property type="match status" value="1"/>
</dbReference>
<feature type="transmembrane region" description="Helical" evidence="1">
    <location>
        <begin position="132"/>
        <end position="154"/>
    </location>
</feature>
<keyword evidence="1" id="KW-1133">Transmembrane helix</keyword>
<feature type="transmembrane region" description="Helical" evidence="1">
    <location>
        <begin position="282"/>
        <end position="306"/>
    </location>
</feature>
<feature type="transmembrane region" description="Helical" evidence="1">
    <location>
        <begin position="30"/>
        <end position="51"/>
    </location>
</feature>
<evidence type="ECO:0008006" key="6">
    <source>
        <dbReference type="Google" id="ProtNLM"/>
    </source>
</evidence>
<dbReference type="EMBL" id="CP014327">
    <property type="protein sequence ID" value="AML52192.1"/>
    <property type="molecule type" value="Genomic_DNA"/>
</dbReference>
<dbReference type="STRING" id="1579316.RC74_13735"/>
<protein>
    <recommendedName>
        <fullName evidence="6">Acyltransferase</fullName>
    </recommendedName>
</protein>
<dbReference type="GO" id="GO:0009103">
    <property type="term" value="P:lipopolysaccharide biosynthetic process"/>
    <property type="evidence" value="ECO:0007669"/>
    <property type="project" value="TreeGrafter"/>
</dbReference>
<feature type="transmembrane region" description="Helical" evidence="1">
    <location>
        <begin position="355"/>
        <end position="374"/>
    </location>
</feature>
<evidence type="ECO:0000259" key="3">
    <source>
        <dbReference type="Pfam" id="PF19040"/>
    </source>
</evidence>
<dbReference type="InterPro" id="IPR050879">
    <property type="entry name" value="Acyltransferase_3"/>
</dbReference>
<dbReference type="Pfam" id="PF19040">
    <property type="entry name" value="SGNH"/>
    <property type="match status" value="1"/>
</dbReference>
<feature type="transmembrane region" description="Helical" evidence="1">
    <location>
        <begin position="187"/>
        <end position="209"/>
    </location>
</feature>
<keyword evidence="1" id="KW-0472">Membrane</keyword>
<evidence type="ECO:0000259" key="2">
    <source>
        <dbReference type="Pfam" id="PF01757"/>
    </source>
</evidence>
<organism evidence="4 5">
    <name type="scientific">Falsihalocynthiibacter arcticus</name>
    <dbReference type="NCBI Taxonomy" id="1579316"/>
    <lineage>
        <taxon>Bacteria</taxon>
        <taxon>Pseudomonadati</taxon>
        <taxon>Pseudomonadota</taxon>
        <taxon>Alphaproteobacteria</taxon>
        <taxon>Rhodobacterales</taxon>
        <taxon>Roseobacteraceae</taxon>
        <taxon>Falsihalocynthiibacter</taxon>
    </lineage>
</organism>
<proteinExistence type="predicted"/>
<dbReference type="Proteomes" id="UP000070371">
    <property type="component" value="Chromosome"/>
</dbReference>